<comment type="caution">
    <text evidence="1">The sequence shown here is derived from an EMBL/GenBank/DDBJ whole genome shotgun (WGS) entry which is preliminary data.</text>
</comment>
<sequence>NYKDDPLSWGCEAKDVEGTEYMDKFGYRDAKMYNSYETLQYGQSHRYAFNGTYRMDERGLLVDSFAGCIYNQDMDATLRMNISFTNAIVYTSGGTSLEEVTGVQDGMLSVPTKIEEYGSVSDENTGEKKLVNSSSNIFWFKGEPEFELNTFKLKIPSTEDQDGKHFSDMDKKNNDTVVTRIKNIGKPKKSKNIDVRTPYGQTTLRVKTERDKYCCKNRSGVYGENIPTIK</sequence>
<gene>
    <name evidence="1" type="ORF">AVEN_47860_1</name>
</gene>
<feature type="non-terminal residue" evidence="1">
    <location>
        <position position="1"/>
    </location>
</feature>
<evidence type="ECO:0000313" key="1">
    <source>
        <dbReference type="EMBL" id="GBL98121.1"/>
    </source>
</evidence>
<dbReference type="EMBL" id="BGPR01085116">
    <property type="protein sequence ID" value="GBL98121.1"/>
    <property type="molecule type" value="Genomic_DNA"/>
</dbReference>
<protein>
    <submittedName>
        <fullName evidence="1">Uncharacterized protein</fullName>
    </submittedName>
</protein>
<reference evidence="1 2" key="1">
    <citation type="journal article" date="2019" name="Sci. Rep.">
        <title>Orb-weaving spider Araneus ventricosus genome elucidates the spidroin gene catalogue.</title>
        <authorList>
            <person name="Kono N."/>
            <person name="Nakamura H."/>
            <person name="Ohtoshi R."/>
            <person name="Moran D.A.P."/>
            <person name="Shinohara A."/>
            <person name="Yoshida Y."/>
            <person name="Fujiwara M."/>
            <person name="Mori M."/>
            <person name="Tomita M."/>
            <person name="Arakawa K."/>
        </authorList>
    </citation>
    <scope>NUCLEOTIDE SEQUENCE [LARGE SCALE GENOMIC DNA]</scope>
</reference>
<keyword evidence="2" id="KW-1185">Reference proteome</keyword>
<organism evidence="1 2">
    <name type="scientific">Araneus ventricosus</name>
    <name type="common">Orbweaver spider</name>
    <name type="synonym">Epeira ventricosa</name>
    <dbReference type="NCBI Taxonomy" id="182803"/>
    <lineage>
        <taxon>Eukaryota</taxon>
        <taxon>Metazoa</taxon>
        <taxon>Ecdysozoa</taxon>
        <taxon>Arthropoda</taxon>
        <taxon>Chelicerata</taxon>
        <taxon>Arachnida</taxon>
        <taxon>Araneae</taxon>
        <taxon>Araneomorphae</taxon>
        <taxon>Entelegynae</taxon>
        <taxon>Araneoidea</taxon>
        <taxon>Araneidae</taxon>
        <taxon>Araneus</taxon>
    </lineage>
</organism>
<dbReference type="Proteomes" id="UP000499080">
    <property type="component" value="Unassembled WGS sequence"/>
</dbReference>
<evidence type="ECO:0000313" key="2">
    <source>
        <dbReference type="Proteomes" id="UP000499080"/>
    </source>
</evidence>
<proteinExistence type="predicted"/>
<name>A0A4Y2C0W2_ARAVE</name>
<dbReference type="AlphaFoldDB" id="A0A4Y2C0W2"/>
<accession>A0A4Y2C0W2</accession>